<name>A0A857J2Z8_9BURK</name>
<evidence type="ECO:0000256" key="1">
    <source>
        <dbReference type="SAM" id="MobiDB-lite"/>
    </source>
</evidence>
<dbReference type="Proteomes" id="UP000464787">
    <property type="component" value="Chromosome"/>
</dbReference>
<organism evidence="2 3">
    <name type="scientific">Xylophilus rhododendri</name>
    <dbReference type="NCBI Taxonomy" id="2697032"/>
    <lineage>
        <taxon>Bacteria</taxon>
        <taxon>Pseudomonadati</taxon>
        <taxon>Pseudomonadota</taxon>
        <taxon>Betaproteobacteria</taxon>
        <taxon>Burkholderiales</taxon>
        <taxon>Xylophilus</taxon>
    </lineage>
</organism>
<accession>A0A857J2Z8</accession>
<feature type="region of interest" description="Disordered" evidence="1">
    <location>
        <begin position="1"/>
        <end position="37"/>
    </location>
</feature>
<proteinExistence type="predicted"/>
<gene>
    <name evidence="2" type="ORF">GT347_10075</name>
</gene>
<keyword evidence="3" id="KW-1185">Reference proteome</keyword>
<feature type="compositionally biased region" description="Low complexity" evidence="1">
    <location>
        <begin position="17"/>
        <end position="37"/>
    </location>
</feature>
<evidence type="ECO:0000313" key="3">
    <source>
        <dbReference type="Proteomes" id="UP000464787"/>
    </source>
</evidence>
<evidence type="ECO:0000313" key="2">
    <source>
        <dbReference type="EMBL" id="QHI98310.1"/>
    </source>
</evidence>
<dbReference type="RefSeq" id="WP_160551827.1">
    <property type="nucleotide sequence ID" value="NZ_CP047650.1"/>
</dbReference>
<sequence length="723" mass="80312">MDLDALAPRNSAWRGMPHASAPAQPDASPATSSPSAPCVEALLDRPRGTTATLGIAPPATAATRKDLCDIVLALEHTGLDCTVAQLQQALRERRLWADRDEIRVCALLESPLPSIIGLGRFRRLLQSAWQQQADLFDDAQKLAAATIGSSCQGEARLKPLRAFVMLHLDFLLSYLALRLRGFAPRPEVIAAVRRQCQLARLATVRDMVVAYEEGLTDFVVAWSQRGLAAHVDDLRGFLAWRHIRASPIQMPSLCALLPRVTRLGHYLFPVDQAPVVTHFVVRKQEVKAAFRGQAPSLLDGAEPPAATPAQAGLCATLLRDHPRGCSKRQLCDLLAQILPQFNRKQIDACLRSMLYNAQCVPIGDGRYMVNPDLLCRGRREALLARLPDRRGWPPPWRDLSRPRAKKPRYFSAYARQQIVKARRGSFGTTTVGVERTAAIFETLSALSASGALARYIVPDEAGEPSFHTGRIAEQVQHRRTDVTGSHVWEALKCIDPLAIEHTLRQRQWEKTRLPPPLITGALRSLCEELPFAYCMPLNTIAALINQRQPDFFLDALSLRAQFRRLPVDMQAIADIVDALFADGRISPLRQRRGGLIKLSRLNTYLALHELHCGSEELEDLVEAQLRSMPPDTQAYIDADLASNPLHRHAAARAVLAHRLLATQMQMPSWQTFIQAFHELFCQPPAPSGPLLCYSGADATEIYFTVQRLHAARRPAIEMQATDE</sequence>
<reference evidence="2 3" key="1">
    <citation type="submission" date="2020-01" db="EMBL/GenBank/DDBJ databases">
        <title>Genome sequencing of strain KACC 21265.</title>
        <authorList>
            <person name="Heo J."/>
            <person name="Kim S.-J."/>
            <person name="Kim J.-S."/>
            <person name="Hong S.-B."/>
            <person name="Kwon S.-W."/>
        </authorList>
    </citation>
    <scope>NUCLEOTIDE SEQUENCE [LARGE SCALE GENOMIC DNA]</scope>
    <source>
        <strain evidence="2 3">KACC 21265</strain>
    </source>
</reference>
<protein>
    <submittedName>
        <fullName evidence="2">Uncharacterized protein</fullName>
    </submittedName>
</protein>
<dbReference type="KEGG" id="xyk:GT347_10075"/>
<dbReference type="AlphaFoldDB" id="A0A857J2Z8"/>
<dbReference type="EMBL" id="CP047650">
    <property type="protein sequence ID" value="QHI98310.1"/>
    <property type="molecule type" value="Genomic_DNA"/>
</dbReference>